<dbReference type="InterPro" id="IPR022038">
    <property type="entry name" value="Ig-like_bact"/>
</dbReference>
<accession>A0A382GHY6</accession>
<organism evidence="2">
    <name type="scientific">marine metagenome</name>
    <dbReference type="NCBI Taxonomy" id="408172"/>
    <lineage>
        <taxon>unclassified sequences</taxon>
        <taxon>metagenomes</taxon>
        <taxon>ecological metagenomes</taxon>
    </lineage>
</organism>
<proteinExistence type="predicted"/>
<sequence>NDTEITSDELSLVNRGGSWGTVQELRITEPEEKFEDVPVVGVYPVPSRYSFWIGDIKQNSTSMNYSLTASYFGKDSWNDLSLEQNEISIPPLSNTKINSTITTNPEQKTGIYDGFLRFEGEHHELNVPVSYAVTHSVEKDIPLVVHGEQNSVNYGTGFVKGAFDMTNRYMAGDWRQYFLAIDDSTINSGAIEFSWEEEKTNLSVFVMDPQGKIISTNMPSGVFGHFLGWPSIDWLGTSPFSQGGGFFPVKNKDNTSTVLFAPINQTGTYSLLVHSTLFDGKDITEPITLAAKFTTVTPDDVPPKIILDLPEFVNIENKIRPEIIEDNLYSVTYFLDSVEIEMPVDGLDISEISNGSHILTINANDRVGLEATKSFNFVVDTEPPSLEIKSPKNNTSVSNVLFIDLSLDDDNLPEKEMISFLLPTGERIIDKAVYSFDTSQVEDGQYKIILSGIDEAGNSVTHEIMFTIDHTIIDKPKISESEGFDPIVILIILGVV</sequence>
<evidence type="ECO:0000313" key="2">
    <source>
        <dbReference type="EMBL" id="SVB73801.1"/>
    </source>
</evidence>
<dbReference type="AlphaFoldDB" id="A0A382GHY6"/>
<gene>
    <name evidence="2" type="ORF">METZ01_LOCUS226655</name>
</gene>
<name>A0A382GHY6_9ZZZZ</name>
<feature type="non-terminal residue" evidence="2">
    <location>
        <position position="496"/>
    </location>
</feature>
<dbReference type="Pfam" id="PF13750">
    <property type="entry name" value="Big_3_3"/>
    <property type="match status" value="1"/>
</dbReference>
<feature type="domain" description="Ig-like" evidence="1">
    <location>
        <begin position="348"/>
        <end position="410"/>
    </location>
</feature>
<protein>
    <recommendedName>
        <fullName evidence="1">Ig-like domain-containing protein</fullName>
    </recommendedName>
</protein>
<evidence type="ECO:0000259" key="1">
    <source>
        <dbReference type="Pfam" id="PF13750"/>
    </source>
</evidence>
<feature type="non-terminal residue" evidence="2">
    <location>
        <position position="1"/>
    </location>
</feature>
<reference evidence="2" key="1">
    <citation type="submission" date="2018-05" db="EMBL/GenBank/DDBJ databases">
        <authorList>
            <person name="Lanie J.A."/>
            <person name="Ng W.-L."/>
            <person name="Kazmierczak K.M."/>
            <person name="Andrzejewski T.M."/>
            <person name="Davidsen T.M."/>
            <person name="Wayne K.J."/>
            <person name="Tettelin H."/>
            <person name="Glass J.I."/>
            <person name="Rusch D."/>
            <person name="Podicherti R."/>
            <person name="Tsui H.-C.T."/>
            <person name="Winkler M.E."/>
        </authorList>
    </citation>
    <scope>NUCLEOTIDE SEQUENCE</scope>
</reference>
<dbReference type="EMBL" id="UINC01055200">
    <property type="protein sequence ID" value="SVB73801.1"/>
    <property type="molecule type" value="Genomic_DNA"/>
</dbReference>